<dbReference type="RefSeq" id="WP_005828011.1">
    <property type="nucleotide sequence ID" value="NZ_JNHN01000170.1"/>
</dbReference>
<organism evidence="1 2">
    <name type="scientific">Bacteroides uniformis str. 3978 T3 ii</name>
    <dbReference type="NCBI Taxonomy" id="1339349"/>
    <lineage>
        <taxon>Bacteria</taxon>
        <taxon>Pseudomonadati</taxon>
        <taxon>Bacteroidota</taxon>
        <taxon>Bacteroidia</taxon>
        <taxon>Bacteroidales</taxon>
        <taxon>Bacteroidaceae</taxon>
        <taxon>Bacteroides</taxon>
    </lineage>
</organism>
<dbReference type="GeneID" id="99751725"/>
<gene>
    <name evidence="1" type="ORF">M094_0660</name>
</gene>
<dbReference type="PATRIC" id="fig|1339349.3.peg.1910"/>
<proteinExistence type="predicted"/>
<protein>
    <recommendedName>
        <fullName evidence="3">Transcriptional regulator</fullName>
    </recommendedName>
</protein>
<dbReference type="EMBL" id="JNHN01000170">
    <property type="protein sequence ID" value="KDS51348.1"/>
    <property type="molecule type" value="Genomic_DNA"/>
</dbReference>
<dbReference type="Proteomes" id="UP000028013">
    <property type="component" value="Unassembled WGS sequence"/>
</dbReference>
<sequence length="51" mass="5714">MTKKEPVTPAFGAFLSKCQKEQLVNGRHLTNETIAQATMMSTRTYNLLKKG</sequence>
<evidence type="ECO:0000313" key="1">
    <source>
        <dbReference type="EMBL" id="KDS51348.1"/>
    </source>
</evidence>
<name>A0A078S0Q1_BACUN</name>
<evidence type="ECO:0008006" key="3">
    <source>
        <dbReference type="Google" id="ProtNLM"/>
    </source>
</evidence>
<accession>A0A078S0Q1</accession>
<comment type="caution">
    <text evidence="1">The sequence shown here is derived from an EMBL/GenBank/DDBJ whole genome shotgun (WGS) entry which is preliminary data.</text>
</comment>
<dbReference type="AlphaFoldDB" id="A0A078S0Q1"/>
<reference evidence="1 2" key="1">
    <citation type="submission" date="2014-04" db="EMBL/GenBank/DDBJ databases">
        <authorList>
            <person name="Sears C."/>
            <person name="Carroll K."/>
            <person name="Sack B.R."/>
            <person name="Qadri F."/>
            <person name="Myers L.L."/>
            <person name="Chung G.-T."/>
            <person name="Escheverria P."/>
            <person name="Fraser C.M."/>
            <person name="Sadzewicz L."/>
            <person name="Shefchek K.A."/>
            <person name="Tallon L."/>
            <person name="Das S.P."/>
            <person name="Daugherty S."/>
            <person name="Mongodin E.F."/>
        </authorList>
    </citation>
    <scope>NUCLEOTIDE SEQUENCE [LARGE SCALE GENOMIC DNA]</scope>
    <source>
        <strain evidence="1 2">3978 T3 ii</strain>
    </source>
</reference>
<evidence type="ECO:0000313" key="2">
    <source>
        <dbReference type="Proteomes" id="UP000028013"/>
    </source>
</evidence>